<sequence length="276" mass="31346">MDAELEQFIKSYSNASICVQGVYHYAIEPGSSGRQKTAPFRGFIFPISGRAQYAFDGTLYTTDSRKIIHGVPDMMLDKLVLGNRRWEYISVFYDITGKKPEGEFLPDTHFELTVGHSPRLNGLLWRLRRAFSEPGALSSFQSEVLFRCILEEMFISAASQTSDSSHMLFKSVRSYIHDYYMEGLTVGGLAEQNGVTANRLFYVFRSYAGMGPGDYLLRYRLNRAKEILITSDALISDVARGVGYDDPLYFSRLFKKQFGITPSGFREKFRNNPCPS</sequence>
<dbReference type="PROSITE" id="PS00041">
    <property type="entry name" value="HTH_ARAC_FAMILY_1"/>
    <property type="match status" value="1"/>
</dbReference>
<accession>A0ABY7A7E9</accession>
<evidence type="ECO:0000256" key="1">
    <source>
        <dbReference type="ARBA" id="ARBA00023015"/>
    </source>
</evidence>
<evidence type="ECO:0000313" key="5">
    <source>
        <dbReference type="EMBL" id="WAJ22238.1"/>
    </source>
</evidence>
<dbReference type="InterPro" id="IPR037923">
    <property type="entry name" value="HTH-like"/>
</dbReference>
<dbReference type="PANTHER" id="PTHR43280:SF29">
    <property type="entry name" value="ARAC-FAMILY TRANSCRIPTIONAL REGULATOR"/>
    <property type="match status" value="1"/>
</dbReference>
<feature type="domain" description="HTH araC/xylS-type" evidence="4">
    <location>
        <begin position="170"/>
        <end position="268"/>
    </location>
</feature>
<dbReference type="SUPFAM" id="SSF46689">
    <property type="entry name" value="Homeodomain-like"/>
    <property type="match status" value="2"/>
</dbReference>
<dbReference type="PROSITE" id="PS01124">
    <property type="entry name" value="HTH_ARAC_FAMILY_2"/>
    <property type="match status" value="1"/>
</dbReference>
<dbReference type="PANTHER" id="PTHR43280">
    <property type="entry name" value="ARAC-FAMILY TRANSCRIPTIONAL REGULATOR"/>
    <property type="match status" value="1"/>
</dbReference>
<keyword evidence="2" id="KW-0238">DNA-binding</keyword>
<dbReference type="Proteomes" id="UP001163115">
    <property type="component" value="Chromosome"/>
</dbReference>
<dbReference type="EMBL" id="CP113524">
    <property type="protein sequence ID" value="WAJ22238.1"/>
    <property type="molecule type" value="Genomic_DNA"/>
</dbReference>
<keyword evidence="1" id="KW-0805">Transcription regulation</keyword>
<dbReference type="InterPro" id="IPR020449">
    <property type="entry name" value="Tscrpt_reg_AraC-type_HTH"/>
</dbReference>
<dbReference type="Pfam" id="PF12833">
    <property type="entry name" value="HTH_18"/>
    <property type="match status" value="1"/>
</dbReference>
<name>A0ABY7A7E9_9FIRM</name>
<evidence type="ECO:0000259" key="4">
    <source>
        <dbReference type="PROSITE" id="PS01124"/>
    </source>
</evidence>
<evidence type="ECO:0000256" key="2">
    <source>
        <dbReference type="ARBA" id="ARBA00023125"/>
    </source>
</evidence>
<dbReference type="PRINTS" id="PR00032">
    <property type="entry name" value="HTHARAC"/>
</dbReference>
<dbReference type="InterPro" id="IPR018062">
    <property type="entry name" value="HTH_AraC-typ_CS"/>
</dbReference>
<protein>
    <submittedName>
        <fullName evidence="5">AraC family transcriptional regulator</fullName>
    </submittedName>
</protein>
<organism evidence="5 6">
    <name type="scientific">Lacrimispora xylanolytica</name>
    <dbReference type="NCBI Taxonomy" id="29375"/>
    <lineage>
        <taxon>Bacteria</taxon>
        <taxon>Bacillati</taxon>
        <taxon>Bacillota</taxon>
        <taxon>Clostridia</taxon>
        <taxon>Lachnospirales</taxon>
        <taxon>Lachnospiraceae</taxon>
        <taxon>Lacrimispora</taxon>
    </lineage>
</organism>
<dbReference type="RefSeq" id="WP_268114184.1">
    <property type="nucleotide sequence ID" value="NZ_CP113524.1"/>
</dbReference>
<dbReference type="SMART" id="SM00342">
    <property type="entry name" value="HTH_ARAC"/>
    <property type="match status" value="1"/>
</dbReference>
<proteinExistence type="predicted"/>
<evidence type="ECO:0000313" key="6">
    <source>
        <dbReference type="Proteomes" id="UP001163115"/>
    </source>
</evidence>
<dbReference type="SUPFAM" id="SSF51215">
    <property type="entry name" value="Regulatory protein AraC"/>
    <property type="match status" value="1"/>
</dbReference>
<keyword evidence="6" id="KW-1185">Reference proteome</keyword>
<gene>
    <name evidence="5" type="ORF">OW255_11655</name>
</gene>
<keyword evidence="3" id="KW-0804">Transcription</keyword>
<dbReference type="Gene3D" id="1.10.10.60">
    <property type="entry name" value="Homeodomain-like"/>
    <property type="match status" value="2"/>
</dbReference>
<dbReference type="InterPro" id="IPR018060">
    <property type="entry name" value="HTH_AraC"/>
</dbReference>
<dbReference type="InterPro" id="IPR009057">
    <property type="entry name" value="Homeodomain-like_sf"/>
</dbReference>
<reference evidence="5" key="1">
    <citation type="submission" date="2022-11" db="EMBL/GenBank/DDBJ databases">
        <title>Lacrimispora xylanolytica sy1, complete genome.</title>
        <authorList>
            <person name="Choi S."/>
        </authorList>
    </citation>
    <scope>NUCLEOTIDE SEQUENCE</scope>
    <source>
        <strain evidence="5">Sy1</strain>
    </source>
</reference>
<evidence type="ECO:0000256" key="3">
    <source>
        <dbReference type="ARBA" id="ARBA00023163"/>
    </source>
</evidence>